<keyword evidence="2" id="KW-0812">Transmembrane</keyword>
<sequence length="359" mass="39674">MKIRRAFTHPFDNYVDRVVISVFQALAIIMTLARLARRIRISRFSWDDAWAVVSLIIFTVQTASEWVRMALREDRESMTPSVYQKKIQLFLSLGIGLFTAAVWTSRISLCLSIVRILPPSRLRRTALMLSVACFVFGSIITPIKSALCNLEFLSQYQTIMSCRGGITIFVTQVAGDIISSAILVVFPLYALRITSSNLPADERRLIYLLMTGTLLTLGACLAQSFYVIRRDPFGMTYSAKIEGAVALMVCNLLVVATSIHRLFTRCQRSGDQEGGEGEEEEYNSGEKSIGITTAADSSEDWSNSISSLSSDTASTGFPSQLTELNDSLSTISNYPIDPNNPPDFTTRPAPTIVVSTTGR</sequence>
<dbReference type="PANTHER" id="PTHR33048:SF47">
    <property type="entry name" value="INTEGRAL MEMBRANE PROTEIN-RELATED"/>
    <property type="match status" value="1"/>
</dbReference>
<evidence type="ECO:0000256" key="2">
    <source>
        <dbReference type="SAM" id="Phobius"/>
    </source>
</evidence>
<evidence type="ECO:0008006" key="5">
    <source>
        <dbReference type="Google" id="ProtNLM"/>
    </source>
</evidence>
<name>A0A9P7RVT2_9AGAR</name>
<dbReference type="PANTHER" id="PTHR33048">
    <property type="entry name" value="PTH11-LIKE INTEGRAL MEMBRANE PROTEIN (AFU_ORTHOLOGUE AFUA_5G11245)"/>
    <property type="match status" value="1"/>
</dbReference>
<reference evidence="3" key="1">
    <citation type="journal article" date="2021" name="Genome Biol. Evol.">
        <title>The assembled and annotated genome of the fairy-ring fungus Marasmius oreades.</title>
        <authorList>
            <person name="Hiltunen M."/>
            <person name="Ament-Velasquez S.L."/>
            <person name="Johannesson H."/>
        </authorList>
    </citation>
    <scope>NUCLEOTIDE SEQUENCE</scope>
    <source>
        <strain evidence="3">03SP1</strain>
    </source>
</reference>
<dbReference type="EMBL" id="CM032186">
    <property type="protein sequence ID" value="KAG7090585.1"/>
    <property type="molecule type" value="Genomic_DNA"/>
</dbReference>
<protein>
    <recommendedName>
        <fullName evidence="5">Integral membrane protein</fullName>
    </recommendedName>
</protein>
<dbReference type="Proteomes" id="UP001049176">
    <property type="component" value="Chromosome 6"/>
</dbReference>
<gene>
    <name evidence="3" type="ORF">E1B28_009691</name>
</gene>
<proteinExistence type="predicted"/>
<feature type="compositionally biased region" description="Low complexity" evidence="1">
    <location>
        <begin position="300"/>
        <end position="314"/>
    </location>
</feature>
<dbReference type="AlphaFoldDB" id="A0A9P7RVT2"/>
<accession>A0A9P7RVT2</accession>
<feature type="transmembrane region" description="Helical" evidence="2">
    <location>
        <begin position="126"/>
        <end position="146"/>
    </location>
</feature>
<feature type="transmembrane region" description="Helical" evidence="2">
    <location>
        <begin position="48"/>
        <end position="67"/>
    </location>
</feature>
<dbReference type="RefSeq" id="XP_043007055.1">
    <property type="nucleotide sequence ID" value="XM_043154600.1"/>
</dbReference>
<feature type="transmembrane region" description="Helical" evidence="2">
    <location>
        <begin position="243"/>
        <end position="263"/>
    </location>
</feature>
<organism evidence="3 4">
    <name type="scientific">Marasmius oreades</name>
    <name type="common">fairy-ring Marasmius</name>
    <dbReference type="NCBI Taxonomy" id="181124"/>
    <lineage>
        <taxon>Eukaryota</taxon>
        <taxon>Fungi</taxon>
        <taxon>Dikarya</taxon>
        <taxon>Basidiomycota</taxon>
        <taxon>Agaricomycotina</taxon>
        <taxon>Agaricomycetes</taxon>
        <taxon>Agaricomycetidae</taxon>
        <taxon>Agaricales</taxon>
        <taxon>Marasmiineae</taxon>
        <taxon>Marasmiaceae</taxon>
        <taxon>Marasmius</taxon>
    </lineage>
</organism>
<dbReference type="InterPro" id="IPR052337">
    <property type="entry name" value="SAT4-like"/>
</dbReference>
<keyword evidence="2" id="KW-0472">Membrane</keyword>
<keyword evidence="4" id="KW-1185">Reference proteome</keyword>
<evidence type="ECO:0000313" key="3">
    <source>
        <dbReference type="EMBL" id="KAG7090585.1"/>
    </source>
</evidence>
<evidence type="ECO:0000256" key="1">
    <source>
        <dbReference type="SAM" id="MobiDB-lite"/>
    </source>
</evidence>
<feature type="compositionally biased region" description="Polar residues" evidence="1">
    <location>
        <begin position="315"/>
        <end position="333"/>
    </location>
</feature>
<dbReference type="KEGG" id="more:E1B28_009691"/>
<evidence type="ECO:0000313" key="4">
    <source>
        <dbReference type="Proteomes" id="UP001049176"/>
    </source>
</evidence>
<comment type="caution">
    <text evidence="3">The sequence shown here is derived from an EMBL/GenBank/DDBJ whole genome shotgun (WGS) entry which is preliminary data.</text>
</comment>
<feature type="region of interest" description="Disordered" evidence="1">
    <location>
        <begin position="293"/>
        <end position="359"/>
    </location>
</feature>
<feature type="transmembrane region" description="Helical" evidence="2">
    <location>
        <begin position="166"/>
        <end position="193"/>
    </location>
</feature>
<dbReference type="GeneID" id="66078767"/>
<feature type="transmembrane region" description="Helical" evidence="2">
    <location>
        <begin position="87"/>
        <end position="114"/>
    </location>
</feature>
<keyword evidence="2" id="KW-1133">Transmembrane helix</keyword>
<feature type="transmembrane region" description="Helical" evidence="2">
    <location>
        <begin position="205"/>
        <end position="228"/>
    </location>
</feature>
<dbReference type="OrthoDB" id="3229610at2759"/>
<feature type="transmembrane region" description="Helical" evidence="2">
    <location>
        <begin position="18"/>
        <end position="36"/>
    </location>
</feature>